<name>A0A366HWH8_9BACT</name>
<reference evidence="2 3" key="1">
    <citation type="submission" date="2018-06" db="EMBL/GenBank/DDBJ databases">
        <title>Genomic Encyclopedia of Type Strains, Phase IV (KMG-IV): sequencing the most valuable type-strain genomes for metagenomic binning, comparative biology and taxonomic classification.</title>
        <authorList>
            <person name="Goeker M."/>
        </authorList>
    </citation>
    <scope>NUCLEOTIDE SEQUENCE [LARGE SCALE GENOMIC DNA]</scope>
    <source>
        <strain evidence="2 3">DSM 25532</strain>
    </source>
</reference>
<gene>
    <name evidence="2" type="ORF">DES53_1011062</name>
</gene>
<evidence type="ECO:0000256" key="1">
    <source>
        <dbReference type="SAM" id="Phobius"/>
    </source>
</evidence>
<feature type="transmembrane region" description="Helical" evidence="1">
    <location>
        <begin position="12"/>
        <end position="30"/>
    </location>
</feature>
<evidence type="ECO:0000313" key="3">
    <source>
        <dbReference type="Proteomes" id="UP000253426"/>
    </source>
</evidence>
<accession>A0A366HWH8</accession>
<keyword evidence="1" id="KW-0812">Transmembrane</keyword>
<evidence type="ECO:0000313" key="2">
    <source>
        <dbReference type="EMBL" id="RBP48260.1"/>
    </source>
</evidence>
<feature type="transmembrane region" description="Helical" evidence="1">
    <location>
        <begin position="50"/>
        <end position="71"/>
    </location>
</feature>
<dbReference type="AlphaFoldDB" id="A0A366HWH8"/>
<protein>
    <submittedName>
        <fullName evidence="2">Uncharacterized protein</fullName>
    </submittedName>
</protein>
<proteinExistence type="predicted"/>
<dbReference type="Proteomes" id="UP000253426">
    <property type="component" value="Unassembled WGS sequence"/>
</dbReference>
<keyword evidence="1" id="KW-0472">Membrane</keyword>
<dbReference type="EMBL" id="QNRR01000001">
    <property type="protein sequence ID" value="RBP48260.1"/>
    <property type="molecule type" value="Genomic_DNA"/>
</dbReference>
<organism evidence="2 3">
    <name type="scientific">Roseimicrobium gellanilyticum</name>
    <dbReference type="NCBI Taxonomy" id="748857"/>
    <lineage>
        <taxon>Bacteria</taxon>
        <taxon>Pseudomonadati</taxon>
        <taxon>Verrucomicrobiota</taxon>
        <taxon>Verrucomicrobiia</taxon>
        <taxon>Verrucomicrobiales</taxon>
        <taxon>Verrucomicrobiaceae</taxon>
        <taxon>Roseimicrobium</taxon>
    </lineage>
</organism>
<comment type="caution">
    <text evidence="2">The sequence shown here is derived from an EMBL/GenBank/DDBJ whole genome shotgun (WGS) entry which is preliminary data.</text>
</comment>
<sequence length="77" mass="8636">MLTRLAKIQPLNCLLTALTLWVVGTIGVTSTPVSFPSVGDAIKWHLEHQMFYTIFAIGAVGFILLGIVNWVRNLRRR</sequence>
<keyword evidence="1" id="KW-1133">Transmembrane helix</keyword>
<keyword evidence="3" id="KW-1185">Reference proteome</keyword>